<feature type="binding site" evidence="11">
    <location>
        <begin position="424"/>
        <end position="426"/>
    </location>
    <ligand>
        <name>FAD</name>
        <dbReference type="ChEBI" id="CHEBI:57692"/>
    </ligand>
</feature>
<keyword evidence="5 11" id="KW-0274">FAD</keyword>
<feature type="binding site" evidence="10">
    <location>
        <begin position="213"/>
        <end position="214"/>
    </location>
    <ligand>
        <name>substrate</name>
    </ligand>
</feature>
<evidence type="ECO:0000256" key="6">
    <source>
        <dbReference type="ARBA" id="ARBA00022946"/>
    </source>
</evidence>
<dbReference type="GO" id="GO:0005739">
    <property type="term" value="C:mitochondrion"/>
    <property type="evidence" value="ECO:0007669"/>
    <property type="project" value="UniProtKB-SubCell"/>
</dbReference>
<feature type="binding site" evidence="11">
    <location>
        <begin position="191"/>
        <end position="193"/>
    </location>
    <ligand>
        <name>FAD</name>
        <dbReference type="ChEBI" id="CHEBI:57692"/>
    </ligand>
</feature>
<feature type="domain" description="Acyl-CoA dehydrogenase/oxidase C-terminal" evidence="13">
    <location>
        <begin position="437"/>
        <end position="492"/>
    </location>
</feature>
<dbReference type="Pfam" id="PF02771">
    <property type="entry name" value="Acyl-CoA_dh_N"/>
    <property type="match status" value="1"/>
</dbReference>
<dbReference type="GO" id="GO:0006552">
    <property type="term" value="P:L-leucine catabolic process"/>
    <property type="evidence" value="ECO:0007669"/>
    <property type="project" value="TreeGrafter"/>
</dbReference>
<evidence type="ECO:0000259" key="13">
    <source>
        <dbReference type="Pfam" id="PF00441"/>
    </source>
</evidence>
<keyword evidence="4 12" id="KW-0285">Flavoprotein</keyword>
<organism evidence="16">
    <name type="scientific">Leucosporidium scottii</name>
    <dbReference type="NCBI Taxonomy" id="5278"/>
    <lineage>
        <taxon>Eukaryota</taxon>
        <taxon>Fungi</taxon>
        <taxon>Dikarya</taxon>
        <taxon>Basidiomycota</taxon>
        <taxon>Pucciniomycotina</taxon>
        <taxon>Microbotryomycetes</taxon>
        <taxon>Leucosporidiales</taxon>
        <taxon>Leucosporidium</taxon>
    </lineage>
</organism>
<dbReference type="InterPro" id="IPR046373">
    <property type="entry name" value="Acyl-CoA_Oxase/DH_mid-dom_sf"/>
</dbReference>
<dbReference type="EMBL" id="LN868507">
    <property type="protein sequence ID" value="CRX79090.1"/>
    <property type="molecule type" value="Genomic_DNA"/>
</dbReference>
<dbReference type="PANTHER" id="PTHR43884:SF18">
    <property type="entry name" value="ISOVALERYL-COENZYME A DEHYDROGENASE"/>
    <property type="match status" value="1"/>
</dbReference>
<dbReference type="GO" id="GO:0050660">
    <property type="term" value="F:flavin adenine dinucleotide binding"/>
    <property type="evidence" value="ECO:0007669"/>
    <property type="project" value="InterPro"/>
</dbReference>
<dbReference type="InterPro" id="IPR006089">
    <property type="entry name" value="Acyl-CoA_DH_CS"/>
</dbReference>
<feature type="binding site" evidence="11">
    <location>
        <begin position="158"/>
        <end position="167"/>
    </location>
    <ligand>
        <name>FAD</name>
        <dbReference type="ChEBI" id="CHEBI:57692"/>
    </ligand>
</feature>
<evidence type="ECO:0000256" key="4">
    <source>
        <dbReference type="ARBA" id="ARBA00022630"/>
    </source>
</evidence>
<feature type="binding site" evidence="11">
    <location>
        <position position="303"/>
    </location>
    <ligand>
        <name>FAD</name>
        <dbReference type="ChEBI" id="CHEBI:57692"/>
    </ligand>
</feature>
<keyword evidence="7 12" id="KW-0560">Oxidoreductase</keyword>
<dbReference type="Gene3D" id="2.40.110.10">
    <property type="entry name" value="Butyryl-CoA Dehydrogenase, subunit A, domain 2"/>
    <property type="match status" value="1"/>
</dbReference>
<evidence type="ECO:0000256" key="12">
    <source>
        <dbReference type="RuleBase" id="RU362125"/>
    </source>
</evidence>
<feature type="domain" description="Acyl-CoA dehydrogenase/oxidase C-terminal" evidence="13">
    <location>
        <begin position="264"/>
        <end position="435"/>
    </location>
</feature>
<keyword evidence="6" id="KW-0809">Transit peptide</keyword>
<dbReference type="FunFam" id="2.40.110.10:FF:000004">
    <property type="entry name" value="Isovaleryl-CoA dehydrogenase, mitochondrial"/>
    <property type="match status" value="1"/>
</dbReference>
<dbReference type="SUPFAM" id="SSF56645">
    <property type="entry name" value="Acyl-CoA dehydrogenase NM domain-like"/>
    <property type="match status" value="1"/>
</dbReference>
<keyword evidence="8" id="KW-0496">Mitochondrion</keyword>
<dbReference type="Gene3D" id="1.20.140.10">
    <property type="entry name" value="Butyryl-CoA Dehydrogenase, subunit A, domain 3"/>
    <property type="match status" value="2"/>
</dbReference>
<dbReference type="InterPro" id="IPR036250">
    <property type="entry name" value="AcylCo_DH-like_C"/>
</dbReference>
<comment type="subcellular location">
    <subcellularLocation>
        <location evidence="2">Mitochondrion</location>
    </subcellularLocation>
</comment>
<dbReference type="InterPro" id="IPR006091">
    <property type="entry name" value="Acyl-CoA_Oxase/DH_mid-dom"/>
</dbReference>
<dbReference type="AlphaFoldDB" id="A0A0H5FTR4"/>
<dbReference type="InterPro" id="IPR009075">
    <property type="entry name" value="AcylCo_DH/oxidase_C"/>
</dbReference>
<evidence type="ECO:0000313" key="16">
    <source>
        <dbReference type="EMBL" id="CRX79090.1"/>
    </source>
</evidence>
<dbReference type="PROSITE" id="PS00072">
    <property type="entry name" value="ACYL_COA_DH_1"/>
    <property type="match status" value="1"/>
</dbReference>
<dbReference type="Pfam" id="PF02770">
    <property type="entry name" value="Acyl-CoA_dh_M"/>
    <property type="match status" value="1"/>
</dbReference>
<feature type="binding site" evidence="10">
    <location>
        <position position="167"/>
    </location>
    <ligand>
        <name>substrate</name>
    </ligand>
</feature>
<dbReference type="PROSITE" id="PS00073">
    <property type="entry name" value="ACYL_COA_DH_2"/>
    <property type="match status" value="2"/>
</dbReference>
<evidence type="ECO:0000256" key="1">
    <source>
        <dbReference type="ARBA" id="ARBA00001974"/>
    </source>
</evidence>
<evidence type="ECO:0000256" key="8">
    <source>
        <dbReference type="ARBA" id="ARBA00023128"/>
    </source>
</evidence>
<evidence type="ECO:0000256" key="7">
    <source>
        <dbReference type="ARBA" id="ARBA00023002"/>
    </source>
</evidence>
<dbReference type="CDD" id="cd01156">
    <property type="entry name" value="IVD"/>
    <property type="match status" value="1"/>
</dbReference>
<feature type="binding site" evidence="10">
    <location>
        <begin position="275"/>
        <end position="278"/>
    </location>
    <ligand>
        <name>substrate</name>
    </ligand>
</feature>
<evidence type="ECO:0000259" key="15">
    <source>
        <dbReference type="Pfam" id="PF02771"/>
    </source>
</evidence>
<evidence type="ECO:0008006" key="17">
    <source>
        <dbReference type="Google" id="ProtNLM"/>
    </source>
</evidence>
<dbReference type="InterPro" id="IPR009100">
    <property type="entry name" value="AcylCoA_DH/oxidase_NM_dom_sf"/>
</dbReference>
<evidence type="ECO:0000259" key="14">
    <source>
        <dbReference type="Pfam" id="PF02770"/>
    </source>
</evidence>
<evidence type="ECO:0000256" key="9">
    <source>
        <dbReference type="PIRSR" id="PIRSR634183-1"/>
    </source>
</evidence>
<comment type="similarity">
    <text evidence="3 12">Belongs to the acyl-CoA dehydrogenase family.</text>
</comment>
<feature type="domain" description="Acyl-CoA oxidase/dehydrogenase middle" evidence="14">
    <location>
        <begin position="158"/>
        <end position="252"/>
    </location>
</feature>
<accession>A0A0H5FTR4</accession>
<evidence type="ECO:0000256" key="11">
    <source>
        <dbReference type="PIRSR" id="PIRSR634183-3"/>
    </source>
</evidence>
<name>A0A0H5FTR4_9BASI</name>
<feature type="active site" description="Proton acceptor" evidence="9">
    <location>
        <position position="277"/>
    </location>
</feature>
<feature type="binding site" evidence="11">
    <location>
        <position position="314"/>
    </location>
    <ligand>
        <name>FAD</name>
        <dbReference type="ChEBI" id="CHEBI:57692"/>
    </ligand>
</feature>
<evidence type="ECO:0000256" key="10">
    <source>
        <dbReference type="PIRSR" id="PIRSR634183-2"/>
    </source>
</evidence>
<gene>
    <name evidence="16" type="ORF">ls5930a1_00128</name>
</gene>
<feature type="binding site" evidence="11">
    <location>
        <begin position="395"/>
        <end position="399"/>
    </location>
    <ligand>
        <name>FAD</name>
        <dbReference type="ChEBI" id="CHEBI:57692"/>
    </ligand>
</feature>
<dbReference type="InterPro" id="IPR013786">
    <property type="entry name" value="AcylCoA_DH/ox_N"/>
</dbReference>
<protein>
    <recommendedName>
        <fullName evidence="17">Isovaleryl-CoA dehydrogenase</fullName>
    </recommendedName>
</protein>
<reference evidence="16" key="1">
    <citation type="submission" date="2015-06" db="EMBL/GenBank/DDBJ databases">
        <title>Genetic Architecture Underlying Mating-Type Determination in the Yeast Leucosporidium scottii and the Evolution of Mating Systems in Basidiomycetes.</title>
        <authorList>
            <person name="Maia T.M."/>
            <person name="Lopes S."/>
            <person name="Almeida J.M.G.C.F."/>
            <person name="Rosa L.H."/>
            <person name="Sampaio J.P."/>
            <person name="Goncalves P."/>
            <person name="Coelho M.A."/>
        </authorList>
    </citation>
    <scope>NUCLEOTIDE SEQUENCE</scope>
</reference>
<dbReference type="SUPFAM" id="SSF47203">
    <property type="entry name" value="Acyl-CoA dehydrogenase C-terminal domain-like"/>
    <property type="match status" value="2"/>
</dbReference>
<dbReference type="Pfam" id="PF00441">
    <property type="entry name" value="Acyl-CoA_dh_1"/>
    <property type="match status" value="2"/>
</dbReference>
<comment type="cofactor">
    <cofactor evidence="1 11 12">
        <name>FAD</name>
        <dbReference type="ChEBI" id="CHEBI:57692"/>
    </cofactor>
</comment>
<dbReference type="GO" id="GO:0008470">
    <property type="term" value="F:3-methylbutanoyl-CoA dehydrogenase activity"/>
    <property type="evidence" value="ECO:0007669"/>
    <property type="project" value="TreeGrafter"/>
</dbReference>
<feature type="binding site" evidence="10">
    <location>
        <begin position="422"/>
        <end position="423"/>
    </location>
    <ligand>
        <name>substrate</name>
    </ligand>
</feature>
<dbReference type="FunFam" id="1.10.540.10:FF:000007">
    <property type="entry name" value="Isovaleryl-CoA dehydrogenase, mitochondrial"/>
    <property type="match status" value="1"/>
</dbReference>
<dbReference type="Gene3D" id="1.10.540.10">
    <property type="entry name" value="Acyl-CoA dehydrogenase/oxidase, N-terminal domain"/>
    <property type="match status" value="1"/>
</dbReference>
<sequence>MKTIINTTRTLLRASARPTAPVTAFARRAYSGYSADLAGLTEEQAELRETVASFADKEVAPLAEKTDRDNQFPNQLWEKFGDMGLLGITAPEEFGGLGKSYLDHVVAMEEISRCSGSIALSYGAHSNLCVNQLVRNGTQAQKEKYLPDLISGKKIGSLAMSEPGSGSDVVSMKLKAEKKEGRWVLNGNKFWITNGPDASTLLVYAKTEPTKGSKGITTFIIEKGFKGFSTHQKLDKFGMRGSNTCELVFDNCEVPEENVLGPINGGAGVLMSGLDLERLVLSGGPLGLMQAAFDIAVPYVHDREQFGKAVGTFQLMQGKIADMYTKLSATRAYVYAVGRSCEAGKVSRRVSCLSTLHLSRAPSLTITCSPTLQDCAGAILYSSDRAVELGLEAMQMLGGNGYINDYPAGRILRDAQLYRVGAGTQEIRRSDCAGAILYSSDRAVELGLEAMQMLGGNGYINDYPAGRILRDAQLYRVGAGTQEIRRMLIGREFNTDFGVKG</sequence>
<evidence type="ECO:0000256" key="5">
    <source>
        <dbReference type="ARBA" id="ARBA00022827"/>
    </source>
</evidence>
<dbReference type="InterPro" id="IPR037069">
    <property type="entry name" value="AcylCoA_DH/ox_N_sf"/>
</dbReference>
<proteinExistence type="inferred from homology"/>
<evidence type="ECO:0000256" key="3">
    <source>
        <dbReference type="ARBA" id="ARBA00009347"/>
    </source>
</evidence>
<feature type="domain" description="Acyl-CoA dehydrogenase/oxidase N-terminal" evidence="15">
    <location>
        <begin position="41"/>
        <end position="153"/>
    </location>
</feature>
<dbReference type="PANTHER" id="PTHR43884">
    <property type="entry name" value="ACYL-COA DEHYDROGENASE"/>
    <property type="match status" value="1"/>
</dbReference>
<dbReference type="InterPro" id="IPR034183">
    <property type="entry name" value="IVD"/>
</dbReference>
<evidence type="ECO:0000256" key="2">
    <source>
        <dbReference type="ARBA" id="ARBA00004173"/>
    </source>
</evidence>